<name>A0AAD3XQV6_NEPGR</name>
<accession>A0AAD3XQV6</accession>
<reference evidence="1" key="1">
    <citation type="submission" date="2023-05" db="EMBL/GenBank/DDBJ databases">
        <title>Nepenthes gracilis genome sequencing.</title>
        <authorList>
            <person name="Fukushima K."/>
        </authorList>
    </citation>
    <scope>NUCLEOTIDE SEQUENCE</scope>
    <source>
        <strain evidence="1">SING2019-196</strain>
    </source>
</reference>
<evidence type="ECO:0000313" key="2">
    <source>
        <dbReference type="Proteomes" id="UP001279734"/>
    </source>
</evidence>
<keyword evidence="2" id="KW-1185">Reference proteome</keyword>
<gene>
    <name evidence="1" type="ORF">Nepgr_014831</name>
</gene>
<evidence type="ECO:0000313" key="1">
    <source>
        <dbReference type="EMBL" id="GMH12990.1"/>
    </source>
</evidence>
<protein>
    <submittedName>
        <fullName evidence="1">Uncharacterized protein</fullName>
    </submittedName>
</protein>
<organism evidence="1 2">
    <name type="scientific">Nepenthes gracilis</name>
    <name type="common">Slender pitcher plant</name>
    <dbReference type="NCBI Taxonomy" id="150966"/>
    <lineage>
        <taxon>Eukaryota</taxon>
        <taxon>Viridiplantae</taxon>
        <taxon>Streptophyta</taxon>
        <taxon>Embryophyta</taxon>
        <taxon>Tracheophyta</taxon>
        <taxon>Spermatophyta</taxon>
        <taxon>Magnoliopsida</taxon>
        <taxon>eudicotyledons</taxon>
        <taxon>Gunneridae</taxon>
        <taxon>Pentapetalae</taxon>
        <taxon>Caryophyllales</taxon>
        <taxon>Nepenthaceae</taxon>
        <taxon>Nepenthes</taxon>
    </lineage>
</organism>
<dbReference type="Proteomes" id="UP001279734">
    <property type="component" value="Unassembled WGS sequence"/>
</dbReference>
<proteinExistence type="predicted"/>
<comment type="caution">
    <text evidence="1">The sequence shown here is derived from an EMBL/GenBank/DDBJ whole genome shotgun (WGS) entry which is preliminary data.</text>
</comment>
<dbReference type="EMBL" id="BSYO01000012">
    <property type="protein sequence ID" value="GMH12990.1"/>
    <property type="molecule type" value="Genomic_DNA"/>
</dbReference>
<sequence>MKAVLISLVVESGWVCLCFVVASRCVRFIDAAVMLALQILCSSDAHDGAVGNPLNVQLLLFLLPALEPKMVLLVSVLEHSDVVPCRATVWIMCVS</sequence>
<dbReference type="AlphaFoldDB" id="A0AAD3XQV6"/>